<name>A0A4Z2H5W4_9TELE</name>
<dbReference type="EMBL" id="SRLO01000318">
    <property type="protein sequence ID" value="TNN61268.1"/>
    <property type="molecule type" value="Genomic_DNA"/>
</dbReference>
<proteinExistence type="predicted"/>
<keyword evidence="2" id="KW-1185">Reference proteome</keyword>
<protein>
    <submittedName>
        <fullName evidence="1">Uncharacterized protein</fullName>
    </submittedName>
</protein>
<dbReference type="AlphaFoldDB" id="A0A4Z2H5W4"/>
<comment type="caution">
    <text evidence="1">The sequence shown here is derived from an EMBL/GenBank/DDBJ whole genome shotgun (WGS) entry which is preliminary data.</text>
</comment>
<gene>
    <name evidence="1" type="ORF">EYF80_028471</name>
</gene>
<sequence length="89" mass="9776">MDTSHGGLCPFCQNGKKDKLINRSTLRHKETTSILSRRKKKSKGFSVQGQSAGECQCCVIVTQGDHLNVFTPSDLNASFKGILFHTGSY</sequence>
<accession>A0A4Z2H5W4</accession>
<dbReference type="Proteomes" id="UP000314294">
    <property type="component" value="Unassembled WGS sequence"/>
</dbReference>
<organism evidence="1 2">
    <name type="scientific">Liparis tanakae</name>
    <name type="common">Tanaka's snailfish</name>
    <dbReference type="NCBI Taxonomy" id="230148"/>
    <lineage>
        <taxon>Eukaryota</taxon>
        <taxon>Metazoa</taxon>
        <taxon>Chordata</taxon>
        <taxon>Craniata</taxon>
        <taxon>Vertebrata</taxon>
        <taxon>Euteleostomi</taxon>
        <taxon>Actinopterygii</taxon>
        <taxon>Neopterygii</taxon>
        <taxon>Teleostei</taxon>
        <taxon>Neoteleostei</taxon>
        <taxon>Acanthomorphata</taxon>
        <taxon>Eupercaria</taxon>
        <taxon>Perciformes</taxon>
        <taxon>Cottioidei</taxon>
        <taxon>Cottales</taxon>
        <taxon>Liparidae</taxon>
        <taxon>Liparis</taxon>
    </lineage>
</organism>
<reference evidence="1 2" key="1">
    <citation type="submission" date="2019-03" db="EMBL/GenBank/DDBJ databases">
        <title>First draft genome of Liparis tanakae, snailfish: a comprehensive survey of snailfish specific genes.</title>
        <authorList>
            <person name="Kim W."/>
            <person name="Song I."/>
            <person name="Jeong J.-H."/>
            <person name="Kim D."/>
            <person name="Kim S."/>
            <person name="Ryu S."/>
            <person name="Song J.Y."/>
            <person name="Lee S.K."/>
        </authorList>
    </citation>
    <scope>NUCLEOTIDE SEQUENCE [LARGE SCALE GENOMIC DNA]</scope>
    <source>
        <tissue evidence="1">Muscle</tissue>
    </source>
</reference>
<evidence type="ECO:0000313" key="1">
    <source>
        <dbReference type="EMBL" id="TNN61268.1"/>
    </source>
</evidence>
<evidence type="ECO:0000313" key="2">
    <source>
        <dbReference type="Proteomes" id="UP000314294"/>
    </source>
</evidence>